<sequence length="669" mass="77745">MKQSPRFINVFRTEAKEKIAKNRLQIIKYMLICFVPFLYGFICCWAFWNPLTKIGNIPMAIVDNDRPPCIAYVVQKKGTDENNLLTSPAVEYFNSSTLAVCQEKAQEWFENNKKIDKALYKLQYRYDSMVNLSVTNNKFYNANTKALELEQNGMTIKLNYLHGNETTFKPVDKYWAQLQVNSGFTENIFKLMRAIGNHSPTEVIKSLEYLMENIPQFWSTYKQNFLAGQVLYTFTQIKTALVHSALPETLGTSMFWAFAQWDESTNTYYLTGRDFSNYLEKILLIIGPNTPIGKIILDYVEKNHSQYYEIIKKTLEWIESEGKQFIDGFVREIFPNLDEHVTWPRYSAKAQQVIRDWANLNSSIFQIPVHIQGYQYGEYGIGLGEFFMAIAMWVGVLMQTFIFDRTCRTKRARWYQHYFSKLLLMLITTVLQTTILALSLAALGYSRLGISFGLLYVWLLFCSIIFTIIEHAIWFAPADGDVGKYLIVIYLILNLTAGWGTFPAFMQATFFHFISFITPFKYAIHGMGNIIYGIGTGEGSLAQYQTEILQNTGILLIWIPILLIISLGLTYLWRQKELYGTFKLKALQTVLLEKNIPIQRNINQTLRKLSDQEVEGIKKQILIDQQNIFEKQQLKKIDKMQTKFEATKDPKYLYRIKKIKAKTFTVEIE</sequence>
<dbReference type="PANTHER" id="PTHR43077:SF5">
    <property type="entry name" value="PHAGE INFECTION PROTEIN"/>
    <property type="match status" value="1"/>
</dbReference>
<evidence type="ECO:0000256" key="2">
    <source>
        <dbReference type="ARBA" id="ARBA00022692"/>
    </source>
</evidence>
<feature type="transmembrane region" description="Helical" evidence="5">
    <location>
        <begin position="422"/>
        <end position="443"/>
    </location>
</feature>
<evidence type="ECO:0000256" key="1">
    <source>
        <dbReference type="ARBA" id="ARBA00004141"/>
    </source>
</evidence>
<keyword evidence="8" id="KW-1185">Reference proteome</keyword>
<dbReference type="PANTHER" id="PTHR43077">
    <property type="entry name" value="TRANSPORT PERMEASE YVFS-RELATED"/>
    <property type="match status" value="1"/>
</dbReference>
<keyword evidence="2 5" id="KW-0812">Transmembrane</keyword>
<feature type="transmembrane region" description="Helical" evidence="5">
    <location>
        <begin position="554"/>
        <end position="573"/>
    </location>
</feature>
<feature type="transmembrane region" description="Helical" evidence="5">
    <location>
        <begin position="379"/>
        <end position="402"/>
    </location>
</feature>
<evidence type="ECO:0000313" key="8">
    <source>
        <dbReference type="Proteomes" id="UP000298715"/>
    </source>
</evidence>
<evidence type="ECO:0000256" key="4">
    <source>
        <dbReference type="ARBA" id="ARBA00023136"/>
    </source>
</evidence>
<dbReference type="InterPro" id="IPR013525">
    <property type="entry name" value="ABC2_TM"/>
</dbReference>
<dbReference type="InterPro" id="IPR051328">
    <property type="entry name" value="T7SS_ABC-Transporter"/>
</dbReference>
<protein>
    <submittedName>
        <fullName evidence="7">ABC transporter</fullName>
    </submittedName>
</protein>
<proteinExistence type="predicted"/>
<evidence type="ECO:0000256" key="5">
    <source>
        <dbReference type="SAM" id="Phobius"/>
    </source>
</evidence>
<dbReference type="Pfam" id="PF12698">
    <property type="entry name" value="ABC2_membrane_3"/>
    <property type="match status" value="1"/>
</dbReference>
<comment type="subcellular location">
    <subcellularLocation>
        <location evidence="1">Membrane</location>
        <topology evidence="1">Multi-pass membrane protein</topology>
    </subcellularLocation>
</comment>
<dbReference type="EMBL" id="CP029202">
    <property type="protein sequence ID" value="QCO23276.1"/>
    <property type="molecule type" value="Genomic_DNA"/>
</dbReference>
<feature type="domain" description="ABC-2 type transporter transmembrane" evidence="6">
    <location>
        <begin position="352"/>
        <end position="567"/>
    </location>
</feature>
<feature type="transmembrane region" description="Helical" evidence="5">
    <location>
        <begin position="455"/>
        <end position="475"/>
    </location>
</feature>
<evidence type="ECO:0000256" key="3">
    <source>
        <dbReference type="ARBA" id="ARBA00022989"/>
    </source>
</evidence>
<keyword evidence="4 5" id="KW-0472">Membrane</keyword>
<accession>A0ABX5U890</accession>
<keyword evidence="3 5" id="KW-1133">Transmembrane helix</keyword>
<dbReference type="Proteomes" id="UP000298715">
    <property type="component" value="Chromosome"/>
</dbReference>
<reference evidence="7 8" key="1">
    <citation type="submission" date="2018-05" db="EMBL/GenBank/DDBJ databases">
        <title>Compelete Genome Sequence of Spiroplasma melliferum.</title>
        <authorList>
            <person name="Davis R.E."/>
            <person name="Shao J.Y."/>
            <person name="Zhao Y."/>
            <person name="Gasparich G.E."/>
        </authorList>
    </citation>
    <scope>NUCLEOTIDE SEQUENCE [LARGE SCALE GENOMIC DNA]</scope>
    <source>
        <strain evidence="7 8">AS576</strain>
    </source>
</reference>
<feature type="transmembrane region" description="Helical" evidence="5">
    <location>
        <begin position="487"/>
        <end position="506"/>
    </location>
</feature>
<name>A0ABX5U890_SPIME</name>
<organism evidence="7 8">
    <name type="scientific">Spiroplasma melliferum</name>
    <dbReference type="NCBI Taxonomy" id="2134"/>
    <lineage>
        <taxon>Bacteria</taxon>
        <taxon>Bacillati</taxon>
        <taxon>Mycoplasmatota</taxon>
        <taxon>Mollicutes</taxon>
        <taxon>Entomoplasmatales</taxon>
        <taxon>Spiroplasmataceae</taxon>
        <taxon>Spiroplasma</taxon>
    </lineage>
</organism>
<evidence type="ECO:0000313" key="7">
    <source>
        <dbReference type="EMBL" id="QCO23276.1"/>
    </source>
</evidence>
<evidence type="ECO:0000259" key="6">
    <source>
        <dbReference type="Pfam" id="PF12698"/>
    </source>
</evidence>
<feature type="transmembrane region" description="Helical" evidence="5">
    <location>
        <begin position="26"/>
        <end position="48"/>
    </location>
</feature>
<gene>
    <name evidence="7" type="ORF">SRED_001739</name>
</gene>